<evidence type="ECO:0000313" key="3">
    <source>
        <dbReference type="Proteomes" id="UP000760494"/>
    </source>
</evidence>
<organism evidence="2 3">
    <name type="scientific">Fusarium fujikuroi</name>
    <name type="common">Bakanae and foot rot disease fungus</name>
    <name type="synonym">Gibberella fujikuroi</name>
    <dbReference type="NCBI Taxonomy" id="5127"/>
    <lineage>
        <taxon>Eukaryota</taxon>
        <taxon>Fungi</taxon>
        <taxon>Dikarya</taxon>
        <taxon>Ascomycota</taxon>
        <taxon>Pezizomycotina</taxon>
        <taxon>Sordariomycetes</taxon>
        <taxon>Hypocreomycetidae</taxon>
        <taxon>Hypocreales</taxon>
        <taxon>Nectriaceae</taxon>
        <taxon>Fusarium</taxon>
        <taxon>Fusarium fujikuroi species complex</taxon>
    </lineage>
</organism>
<comment type="caution">
    <text evidence="2">The sequence shown here is derived from an EMBL/GenBank/DDBJ whole genome shotgun (WGS) entry which is preliminary data.</text>
</comment>
<dbReference type="AlphaFoldDB" id="A0A9Q9RGV8"/>
<evidence type="ECO:0000313" key="2">
    <source>
        <dbReference type="EMBL" id="VTT58856.1"/>
    </source>
</evidence>
<name>A0A9Q9RGV8_FUSFU</name>
<feature type="region of interest" description="Disordered" evidence="1">
    <location>
        <begin position="201"/>
        <end position="227"/>
    </location>
</feature>
<proteinExistence type="predicted"/>
<gene>
    <name evidence="2" type="ORF">C2S_3743</name>
</gene>
<sequence>MAENPNPGGFNRLACVIFPSSAGSTGFPIQKSCITGEVDLKHLRYLTSLNLLGPRHLKSIHECQIAQCAKPCEIAAHRLSDKIKDIVKVRKRRGGTAAETWIRMFKQAYPHHENVPAPYLPCPGQLLALAQHPTEEFMKLLRSAFADNPTVGMDIQAHDMAHKFCQLYPTFYEVVSRTGALPDPQTWLQLVATTHQPGAVLSSSCRRPEPSLDNGSIVATSETQQDSISNTDAAVDMPDCDCNGQSLLCQKCFGKELDRFDCHPNL</sequence>
<feature type="compositionally biased region" description="Polar residues" evidence="1">
    <location>
        <begin position="213"/>
        <end position="227"/>
    </location>
</feature>
<dbReference type="EMBL" id="CABFJX010000024">
    <property type="protein sequence ID" value="VTT58856.1"/>
    <property type="molecule type" value="Genomic_DNA"/>
</dbReference>
<protein>
    <submittedName>
        <fullName evidence="2">Uncharacterized protein</fullName>
    </submittedName>
</protein>
<evidence type="ECO:0000256" key="1">
    <source>
        <dbReference type="SAM" id="MobiDB-lite"/>
    </source>
</evidence>
<accession>A0A9Q9RGV8</accession>
<dbReference type="Proteomes" id="UP000760494">
    <property type="component" value="Unassembled WGS sequence"/>
</dbReference>
<reference evidence="2" key="1">
    <citation type="submission" date="2019-05" db="EMBL/GenBank/DDBJ databases">
        <authorList>
            <person name="Piombo E."/>
        </authorList>
    </citation>
    <scope>NUCLEOTIDE SEQUENCE</scope>
    <source>
        <strain evidence="2">C2S</strain>
    </source>
</reference>